<dbReference type="EMBL" id="AMYB01000002">
    <property type="protein sequence ID" value="OAD07108.1"/>
    <property type="molecule type" value="Genomic_DNA"/>
</dbReference>
<protein>
    <submittedName>
        <fullName evidence="2">Uncharacterized protein</fullName>
    </submittedName>
</protein>
<evidence type="ECO:0000256" key="1">
    <source>
        <dbReference type="SAM" id="MobiDB-lite"/>
    </source>
</evidence>
<feature type="region of interest" description="Disordered" evidence="1">
    <location>
        <begin position="23"/>
        <end position="51"/>
    </location>
</feature>
<accession>A0A168P3E3</accession>
<dbReference type="Proteomes" id="UP000077051">
    <property type="component" value="Unassembled WGS sequence"/>
</dbReference>
<organism evidence="2 3">
    <name type="scientific">Mucor lusitanicus CBS 277.49</name>
    <dbReference type="NCBI Taxonomy" id="747725"/>
    <lineage>
        <taxon>Eukaryota</taxon>
        <taxon>Fungi</taxon>
        <taxon>Fungi incertae sedis</taxon>
        <taxon>Mucoromycota</taxon>
        <taxon>Mucoromycotina</taxon>
        <taxon>Mucoromycetes</taxon>
        <taxon>Mucorales</taxon>
        <taxon>Mucorineae</taxon>
        <taxon>Mucoraceae</taxon>
        <taxon>Mucor</taxon>
    </lineage>
</organism>
<dbReference type="VEuPathDB" id="FungiDB:MUCCIDRAFT_107711"/>
<feature type="compositionally biased region" description="Low complexity" evidence="1">
    <location>
        <begin position="28"/>
        <end position="50"/>
    </location>
</feature>
<proteinExistence type="predicted"/>
<keyword evidence="3" id="KW-1185">Reference proteome</keyword>
<gene>
    <name evidence="2" type="ORF">MUCCIDRAFT_107711</name>
</gene>
<comment type="caution">
    <text evidence="2">The sequence shown here is derived from an EMBL/GenBank/DDBJ whole genome shotgun (WGS) entry which is preliminary data.</text>
</comment>
<sequence>MSIVSSPLLRSTSFDILSSKRALEPKTSTSLRRSSSASSSSSCSSASTNSVDKKYSYRTCPMCSERLLVRIHGAFVHKWINLHFANRHHEWMHVVVNLH</sequence>
<dbReference type="AlphaFoldDB" id="A0A168P3E3"/>
<evidence type="ECO:0000313" key="3">
    <source>
        <dbReference type="Proteomes" id="UP000077051"/>
    </source>
</evidence>
<reference evidence="2 3" key="1">
    <citation type="submission" date="2015-06" db="EMBL/GenBank/DDBJ databases">
        <title>Expansion of signal transduction pathways in fungi by whole-genome duplication.</title>
        <authorList>
            <consortium name="DOE Joint Genome Institute"/>
            <person name="Corrochano L.M."/>
            <person name="Kuo A."/>
            <person name="Marcet-Houben M."/>
            <person name="Polaino S."/>
            <person name="Salamov A."/>
            <person name="Villalobos J.M."/>
            <person name="Alvarez M.I."/>
            <person name="Avalos J."/>
            <person name="Benito E.P."/>
            <person name="Benoit I."/>
            <person name="Burger G."/>
            <person name="Camino L.P."/>
            <person name="Canovas D."/>
            <person name="Cerda-Olmedo E."/>
            <person name="Cheng J.-F."/>
            <person name="Dominguez A."/>
            <person name="Elias M."/>
            <person name="Eslava A.P."/>
            <person name="Glaser F."/>
            <person name="Grimwood J."/>
            <person name="Gutierrez G."/>
            <person name="Heitman J."/>
            <person name="Henrissat B."/>
            <person name="Iturriaga E.A."/>
            <person name="Lang B.F."/>
            <person name="Lavin J.L."/>
            <person name="Lee S."/>
            <person name="Li W."/>
            <person name="Lindquist E."/>
            <person name="Lopez-Garcia S."/>
            <person name="Luque E.M."/>
            <person name="Marcos A.T."/>
            <person name="Martin J."/>
            <person name="Mccluskey K."/>
            <person name="Medina H.R."/>
            <person name="Miralles-Duran A."/>
            <person name="Miyazaki A."/>
            <person name="Munoz-Torres E."/>
            <person name="Oguiza J.A."/>
            <person name="Ohm R."/>
            <person name="Olmedo M."/>
            <person name="Orejas M."/>
            <person name="Ortiz-Castellanos L."/>
            <person name="Pisabarro A.G."/>
            <person name="Rodriguez-Romero J."/>
            <person name="Ruiz-Herrera J."/>
            <person name="Ruiz-Vazquez R."/>
            <person name="Sanz C."/>
            <person name="Schackwitz W."/>
            <person name="Schmutz J."/>
            <person name="Shahriari M."/>
            <person name="Shelest E."/>
            <person name="Silva-Franco F."/>
            <person name="Soanes D."/>
            <person name="Syed K."/>
            <person name="Tagua V.G."/>
            <person name="Talbot N.J."/>
            <person name="Thon M."/>
            <person name="De Vries R.P."/>
            <person name="Wiebenga A."/>
            <person name="Yadav J.S."/>
            <person name="Braun E.L."/>
            <person name="Baker S."/>
            <person name="Garre V."/>
            <person name="Horwitz B."/>
            <person name="Torres-Martinez S."/>
            <person name="Idnurm A."/>
            <person name="Herrera-Estrella A."/>
            <person name="Gabaldon T."/>
            <person name="Grigoriev I.V."/>
        </authorList>
    </citation>
    <scope>NUCLEOTIDE SEQUENCE [LARGE SCALE GENOMIC DNA]</scope>
    <source>
        <strain evidence="2 3">CBS 277.49</strain>
    </source>
</reference>
<dbReference type="OrthoDB" id="2281853at2759"/>
<name>A0A168P3E3_MUCCL</name>
<evidence type="ECO:0000313" key="2">
    <source>
        <dbReference type="EMBL" id="OAD07108.1"/>
    </source>
</evidence>